<gene>
    <name evidence="1" type="ORF">V8N49_23790</name>
</gene>
<sequence>MTDFDCAPDNWHMACCLLENCCFRIALRGEETTAPALLAELKKLEGIFSGLPGGEYLPLRLAIEQVEMAVAGEGG</sequence>
<dbReference type="EMBL" id="JBANEI010000037">
    <property type="protein sequence ID" value="MEI2684638.1"/>
    <property type="molecule type" value="Genomic_DNA"/>
</dbReference>
<dbReference type="RefSeq" id="WP_336204474.1">
    <property type="nucleotide sequence ID" value="NZ_JBANEI010000037.1"/>
</dbReference>
<keyword evidence="2" id="KW-1185">Reference proteome</keyword>
<protein>
    <submittedName>
        <fullName evidence="1">Uncharacterized protein</fullName>
    </submittedName>
</protein>
<reference evidence="1 2" key="1">
    <citation type="submission" date="2024-02" db="EMBL/GenBank/DDBJ databases">
        <title>First report Erwinia aphidicola in onion in Chile.</title>
        <authorList>
            <person name="Valenzuela M."/>
            <person name="Pena M."/>
            <person name="Dutta B."/>
        </authorList>
    </citation>
    <scope>NUCLEOTIDE SEQUENCE [LARGE SCALE GENOMIC DNA]</scope>
    <source>
        <strain evidence="1 2">QCJ3A</strain>
    </source>
</reference>
<name>A0ABU8DPH3_ERWAP</name>
<proteinExistence type="predicted"/>
<organism evidence="1 2">
    <name type="scientific">Erwinia aphidicola</name>
    <dbReference type="NCBI Taxonomy" id="68334"/>
    <lineage>
        <taxon>Bacteria</taxon>
        <taxon>Pseudomonadati</taxon>
        <taxon>Pseudomonadota</taxon>
        <taxon>Gammaproteobacteria</taxon>
        <taxon>Enterobacterales</taxon>
        <taxon>Erwiniaceae</taxon>
        <taxon>Erwinia</taxon>
    </lineage>
</organism>
<accession>A0ABU8DPH3</accession>
<dbReference type="Proteomes" id="UP001306592">
    <property type="component" value="Unassembled WGS sequence"/>
</dbReference>
<comment type="caution">
    <text evidence="1">The sequence shown here is derived from an EMBL/GenBank/DDBJ whole genome shotgun (WGS) entry which is preliminary data.</text>
</comment>
<evidence type="ECO:0000313" key="1">
    <source>
        <dbReference type="EMBL" id="MEI2684638.1"/>
    </source>
</evidence>
<evidence type="ECO:0000313" key="2">
    <source>
        <dbReference type="Proteomes" id="UP001306592"/>
    </source>
</evidence>